<keyword evidence="3" id="KW-0813">Transport</keyword>
<feature type="transmembrane region" description="Helical" evidence="8">
    <location>
        <begin position="292"/>
        <end position="313"/>
    </location>
</feature>
<feature type="transmembrane region" description="Helical" evidence="8">
    <location>
        <begin position="455"/>
        <end position="480"/>
    </location>
</feature>
<feature type="transmembrane region" description="Helical" evidence="8">
    <location>
        <begin position="120"/>
        <end position="139"/>
    </location>
</feature>
<organism evidence="9 10">
    <name type="scientific">Salinomyces thailandicus</name>
    <dbReference type="NCBI Taxonomy" id="706561"/>
    <lineage>
        <taxon>Eukaryota</taxon>
        <taxon>Fungi</taxon>
        <taxon>Dikarya</taxon>
        <taxon>Ascomycota</taxon>
        <taxon>Pezizomycotina</taxon>
        <taxon>Dothideomycetes</taxon>
        <taxon>Dothideomycetidae</taxon>
        <taxon>Mycosphaerellales</taxon>
        <taxon>Teratosphaeriaceae</taxon>
        <taxon>Salinomyces</taxon>
    </lineage>
</organism>
<sequence length="604" mass="67028">MVHFFDALRVRHNGLTTDIDTREPGKDEPKVSQDATGSDSDDLSLEAQNEKELDLHPDQVTQNADTGVQKAEAAALVWPKWAVYATYAWIWVAFFMLALQSSIMSYATADAYSSFSNAPAYTTASILSNIIGGILRLPIAKTLNIWGRAEGYLLMVGVYLLGMIILASTNGVNGYAAGYVLYYIGFDSIYIILDIFIADTSGLRKRAFTFAFAATPFICTAFTGPLAADSFLAMTSWRWAIGAFCIIQPFVYVPLAVVFKYYERKAEKMGLYRHKASGRTGMQSVVHYFHEFDLFGALIIMAAFLLFLLPFSLESYGRITYGSAGFICMLIFGILLFPAFYVWERYFAKVHFIRWQLFKERTVCGACLMALTLYFSFYCWNLNYYSFVKVIYALPVSEAGYMTQIYNVGSTFAGVIFGIIVYVTCYFKWFAFSFGLGLLFLGSGLTVYFRSDVHGIGFIVMCQIFIALGGGTIVIANQLAVMAASDRSGVPMMLATLFLFNSVGGAIGDAVSAAVFSNTWVAAYTRAAPEAWKSQAYSIYLGGYLTQESFPPGTPVREAINYAWSQNMLWSATAAVCSLILGIPAVLVWKNYYVNKQQNKGTMI</sequence>
<dbReference type="SUPFAM" id="SSF103473">
    <property type="entry name" value="MFS general substrate transporter"/>
    <property type="match status" value="1"/>
</dbReference>
<name>A0A4U0TR59_9PEZI</name>
<feature type="transmembrane region" description="Helical" evidence="8">
    <location>
        <begin position="88"/>
        <end position="108"/>
    </location>
</feature>
<dbReference type="AlphaFoldDB" id="A0A4U0TR59"/>
<evidence type="ECO:0000256" key="3">
    <source>
        <dbReference type="ARBA" id="ARBA00022448"/>
    </source>
</evidence>
<keyword evidence="6 8" id="KW-0472">Membrane</keyword>
<dbReference type="Gene3D" id="1.20.1250.20">
    <property type="entry name" value="MFS general substrate transporter like domains"/>
    <property type="match status" value="1"/>
</dbReference>
<keyword evidence="4 8" id="KW-0812">Transmembrane</keyword>
<feature type="transmembrane region" description="Helical" evidence="8">
    <location>
        <begin position="363"/>
        <end position="385"/>
    </location>
</feature>
<comment type="subcellular location">
    <subcellularLocation>
        <location evidence="1">Membrane</location>
        <topology evidence="1">Multi-pass membrane protein</topology>
    </subcellularLocation>
</comment>
<dbReference type="OrthoDB" id="4078873at2759"/>
<feature type="region of interest" description="Disordered" evidence="7">
    <location>
        <begin position="16"/>
        <end position="44"/>
    </location>
</feature>
<dbReference type="Proteomes" id="UP000308549">
    <property type="component" value="Unassembled WGS sequence"/>
</dbReference>
<dbReference type="GO" id="GO:0022857">
    <property type="term" value="F:transmembrane transporter activity"/>
    <property type="evidence" value="ECO:0007669"/>
    <property type="project" value="TreeGrafter"/>
</dbReference>
<evidence type="ECO:0000256" key="7">
    <source>
        <dbReference type="SAM" id="MobiDB-lite"/>
    </source>
</evidence>
<evidence type="ECO:0000256" key="5">
    <source>
        <dbReference type="ARBA" id="ARBA00022989"/>
    </source>
</evidence>
<evidence type="ECO:0000313" key="9">
    <source>
        <dbReference type="EMBL" id="TKA24396.1"/>
    </source>
</evidence>
<feature type="transmembrane region" description="Helical" evidence="8">
    <location>
        <begin position="405"/>
        <end position="423"/>
    </location>
</feature>
<feature type="transmembrane region" description="Helical" evidence="8">
    <location>
        <begin position="430"/>
        <end position="449"/>
    </location>
</feature>
<dbReference type="EMBL" id="NAJL01000044">
    <property type="protein sequence ID" value="TKA24396.1"/>
    <property type="molecule type" value="Genomic_DNA"/>
</dbReference>
<feature type="transmembrane region" description="Helical" evidence="8">
    <location>
        <begin position="568"/>
        <end position="589"/>
    </location>
</feature>
<evidence type="ECO:0008006" key="11">
    <source>
        <dbReference type="Google" id="ProtNLM"/>
    </source>
</evidence>
<keyword evidence="5 8" id="KW-1133">Transmembrane helix</keyword>
<evidence type="ECO:0000256" key="8">
    <source>
        <dbReference type="SAM" id="Phobius"/>
    </source>
</evidence>
<evidence type="ECO:0000256" key="6">
    <source>
        <dbReference type="ARBA" id="ARBA00023136"/>
    </source>
</evidence>
<feature type="transmembrane region" description="Helical" evidence="8">
    <location>
        <begin position="175"/>
        <end position="196"/>
    </location>
</feature>
<evidence type="ECO:0000256" key="4">
    <source>
        <dbReference type="ARBA" id="ARBA00022692"/>
    </source>
</evidence>
<dbReference type="PANTHER" id="PTHR23501">
    <property type="entry name" value="MAJOR FACILITATOR SUPERFAMILY"/>
    <property type="match status" value="1"/>
</dbReference>
<feature type="transmembrane region" description="Helical" evidence="8">
    <location>
        <begin position="208"/>
        <end position="227"/>
    </location>
</feature>
<reference evidence="9 10" key="1">
    <citation type="submission" date="2017-03" db="EMBL/GenBank/DDBJ databases">
        <title>Genomes of endolithic fungi from Antarctica.</title>
        <authorList>
            <person name="Coleine C."/>
            <person name="Masonjones S."/>
            <person name="Stajich J.E."/>
        </authorList>
    </citation>
    <scope>NUCLEOTIDE SEQUENCE [LARGE SCALE GENOMIC DNA]</scope>
    <source>
        <strain evidence="9 10">CCFEE 6315</strain>
    </source>
</reference>
<gene>
    <name evidence="9" type="ORF">B0A50_06716</name>
</gene>
<feature type="compositionally biased region" description="Basic and acidic residues" evidence="7">
    <location>
        <begin position="19"/>
        <end position="31"/>
    </location>
</feature>
<dbReference type="GO" id="GO:0005886">
    <property type="term" value="C:plasma membrane"/>
    <property type="evidence" value="ECO:0007669"/>
    <property type="project" value="TreeGrafter"/>
</dbReference>
<dbReference type="InterPro" id="IPR036259">
    <property type="entry name" value="MFS_trans_sf"/>
</dbReference>
<evidence type="ECO:0000313" key="10">
    <source>
        <dbReference type="Proteomes" id="UP000308549"/>
    </source>
</evidence>
<feature type="transmembrane region" description="Helical" evidence="8">
    <location>
        <begin position="492"/>
        <end position="516"/>
    </location>
</feature>
<dbReference type="FunFam" id="1.20.1250.20:FF:000284">
    <property type="entry name" value="Siderophore iron transporter mirB"/>
    <property type="match status" value="1"/>
</dbReference>
<keyword evidence="10" id="KW-1185">Reference proteome</keyword>
<comment type="similarity">
    <text evidence="2">Belongs to the major facilitator superfamily.</text>
</comment>
<feature type="transmembrane region" description="Helical" evidence="8">
    <location>
        <begin position="239"/>
        <end position="259"/>
    </location>
</feature>
<evidence type="ECO:0000256" key="1">
    <source>
        <dbReference type="ARBA" id="ARBA00004141"/>
    </source>
</evidence>
<accession>A0A4U0TR59</accession>
<proteinExistence type="inferred from homology"/>
<feature type="transmembrane region" description="Helical" evidence="8">
    <location>
        <begin position="151"/>
        <end position="169"/>
    </location>
</feature>
<dbReference type="PANTHER" id="PTHR23501:SF107">
    <property type="entry name" value="TRANSPORTER, PUTATIVE (AFU_ORTHOLOGUE AFUA_7G04730)-RELATED"/>
    <property type="match status" value="1"/>
</dbReference>
<feature type="transmembrane region" description="Helical" evidence="8">
    <location>
        <begin position="319"/>
        <end position="343"/>
    </location>
</feature>
<comment type="caution">
    <text evidence="9">The sequence shown here is derived from an EMBL/GenBank/DDBJ whole genome shotgun (WGS) entry which is preliminary data.</text>
</comment>
<evidence type="ECO:0000256" key="2">
    <source>
        <dbReference type="ARBA" id="ARBA00008335"/>
    </source>
</evidence>
<protein>
    <recommendedName>
        <fullName evidence="11">Siderochrome-iron transporter</fullName>
    </recommendedName>
</protein>